<gene>
    <name evidence="3" type="ORF">JJQ90_21960</name>
</gene>
<feature type="transmembrane region" description="Helical" evidence="1">
    <location>
        <begin position="221"/>
        <end position="239"/>
    </location>
</feature>
<dbReference type="EMBL" id="JAERQM010000007">
    <property type="protein sequence ID" value="MBU8546402.1"/>
    <property type="molecule type" value="Genomic_DNA"/>
</dbReference>
<name>A0ABS6HF30_9PROT</name>
<dbReference type="GO" id="GO:0016746">
    <property type="term" value="F:acyltransferase activity"/>
    <property type="evidence" value="ECO:0007669"/>
    <property type="project" value="UniProtKB-KW"/>
</dbReference>
<accession>A0ABS6HF30</accession>
<comment type="caution">
    <text evidence="3">The sequence shown here is derived from an EMBL/GenBank/DDBJ whole genome shotgun (WGS) entry which is preliminary data.</text>
</comment>
<dbReference type="PANTHER" id="PTHR23028">
    <property type="entry name" value="ACETYLTRANSFERASE"/>
    <property type="match status" value="1"/>
</dbReference>
<organism evidence="3 4">
    <name type="scientific">Falsiroseomonas oleicola</name>
    <dbReference type="NCBI Taxonomy" id="2801474"/>
    <lineage>
        <taxon>Bacteria</taxon>
        <taxon>Pseudomonadati</taxon>
        <taxon>Pseudomonadota</taxon>
        <taxon>Alphaproteobacteria</taxon>
        <taxon>Acetobacterales</taxon>
        <taxon>Roseomonadaceae</taxon>
        <taxon>Falsiroseomonas</taxon>
    </lineage>
</organism>
<sequence length="336" mass="36101">MVLFHVPYVLPASVGLVPLSEGALGVSFFFVLSGFILRHAHAPEGFRPLTFYRRRAARVLPLHYATLILWTWLFFASWGNSLGEKVNSGVANLLVIHALFSGPLYTLGYNAVSWSISVELVFYALFPLLLVGGRAIGVFAACALAVLLLPDAAAAGLERAFPGSFHFHPLGRLLEFTVGMALHAVWRHWRPGERVATITQIGAILLLLALVPASAAMPPHLRNLLLLAPFGLLILGFAWDGPLTRLLSRPLPVLLGEASFALYMTHHMLFRLIDPLLAGLGAAIALPLAVLAAVLLSVAVFLLFERPVRALLNRPSAGRHSHVVVATPVPQGGGGG</sequence>
<evidence type="ECO:0000313" key="4">
    <source>
        <dbReference type="Proteomes" id="UP000689967"/>
    </source>
</evidence>
<protein>
    <submittedName>
        <fullName evidence="3">Acyltransferase</fullName>
    </submittedName>
</protein>
<dbReference type="PANTHER" id="PTHR23028:SF131">
    <property type="entry name" value="BLR2367 PROTEIN"/>
    <property type="match status" value="1"/>
</dbReference>
<feature type="domain" description="Acyltransferase 3" evidence="2">
    <location>
        <begin position="1"/>
        <end position="304"/>
    </location>
</feature>
<keyword evidence="3" id="KW-0808">Transferase</keyword>
<keyword evidence="4" id="KW-1185">Reference proteome</keyword>
<keyword evidence="1" id="KW-0472">Membrane</keyword>
<feature type="transmembrane region" description="Helical" evidence="1">
    <location>
        <begin position="276"/>
        <end position="304"/>
    </location>
</feature>
<dbReference type="InterPro" id="IPR050879">
    <property type="entry name" value="Acyltransferase_3"/>
</dbReference>
<keyword evidence="1" id="KW-1133">Transmembrane helix</keyword>
<dbReference type="Proteomes" id="UP000689967">
    <property type="component" value="Unassembled WGS sequence"/>
</dbReference>
<feature type="transmembrane region" description="Helical" evidence="1">
    <location>
        <begin position="90"/>
        <end position="108"/>
    </location>
</feature>
<evidence type="ECO:0000313" key="3">
    <source>
        <dbReference type="EMBL" id="MBU8546402.1"/>
    </source>
</evidence>
<feature type="transmembrane region" description="Helical" evidence="1">
    <location>
        <begin position="120"/>
        <end position="149"/>
    </location>
</feature>
<dbReference type="InterPro" id="IPR002656">
    <property type="entry name" value="Acyl_transf_3_dom"/>
</dbReference>
<reference evidence="3 4" key="1">
    <citation type="submission" date="2021-01" db="EMBL/GenBank/DDBJ databases">
        <title>Roseomonas sp. nov, a bacterium isolated from an oil production mixture in Yumen Oilfield.</title>
        <authorList>
            <person name="Wu D."/>
        </authorList>
    </citation>
    <scope>NUCLEOTIDE SEQUENCE [LARGE SCALE GENOMIC DNA]</scope>
    <source>
        <strain evidence="3 4">ROY-5-3</strain>
    </source>
</reference>
<dbReference type="Pfam" id="PF01757">
    <property type="entry name" value="Acyl_transf_3"/>
    <property type="match status" value="1"/>
</dbReference>
<evidence type="ECO:0000259" key="2">
    <source>
        <dbReference type="Pfam" id="PF01757"/>
    </source>
</evidence>
<proteinExistence type="predicted"/>
<feature type="transmembrane region" description="Helical" evidence="1">
    <location>
        <begin position="198"/>
        <end position="215"/>
    </location>
</feature>
<feature type="transmembrane region" description="Helical" evidence="1">
    <location>
        <begin position="12"/>
        <end position="37"/>
    </location>
</feature>
<feature type="transmembrane region" description="Helical" evidence="1">
    <location>
        <begin position="58"/>
        <end position="78"/>
    </location>
</feature>
<evidence type="ECO:0000256" key="1">
    <source>
        <dbReference type="SAM" id="Phobius"/>
    </source>
</evidence>
<keyword evidence="3" id="KW-0012">Acyltransferase</keyword>
<keyword evidence="1" id="KW-0812">Transmembrane</keyword>